<evidence type="ECO:0000256" key="2">
    <source>
        <dbReference type="ARBA" id="ARBA00017846"/>
    </source>
</evidence>
<dbReference type="InterPro" id="IPR045562">
    <property type="entry name" value="RecG_dom3_C"/>
</dbReference>
<dbReference type="Gene3D" id="3.40.50.300">
    <property type="entry name" value="P-loop containing nucleotide triphosphate hydrolases"/>
    <property type="match status" value="2"/>
</dbReference>
<evidence type="ECO:0000256" key="13">
    <source>
        <dbReference type="ARBA" id="ARBA00034808"/>
    </source>
</evidence>
<evidence type="ECO:0000256" key="12">
    <source>
        <dbReference type="ARBA" id="ARBA00034617"/>
    </source>
</evidence>
<dbReference type="Pfam" id="PF17191">
    <property type="entry name" value="RecG_wedge"/>
    <property type="match status" value="1"/>
</dbReference>
<evidence type="ECO:0000256" key="4">
    <source>
        <dbReference type="ARBA" id="ARBA00022763"/>
    </source>
</evidence>
<evidence type="ECO:0000256" key="15">
    <source>
        <dbReference type="ARBA" id="ARBA00049803"/>
    </source>
</evidence>
<dbReference type="SMART" id="SM00487">
    <property type="entry name" value="DEXDc"/>
    <property type="match status" value="1"/>
</dbReference>
<dbReference type="SUPFAM" id="SSF52540">
    <property type="entry name" value="P-loop containing nucleoside triphosphate hydrolases"/>
    <property type="match status" value="2"/>
</dbReference>
<feature type="domain" description="Helicase ATP-binding" evidence="17">
    <location>
        <begin position="292"/>
        <end position="465"/>
    </location>
</feature>
<evidence type="ECO:0000256" key="16">
    <source>
        <dbReference type="ARBA" id="ARBA00049819"/>
    </source>
</evidence>
<dbReference type="InterPro" id="IPR047112">
    <property type="entry name" value="RecG/Mfd"/>
</dbReference>
<evidence type="ECO:0000256" key="6">
    <source>
        <dbReference type="ARBA" id="ARBA00022806"/>
    </source>
</evidence>
<dbReference type="SUPFAM" id="SSF50249">
    <property type="entry name" value="Nucleic acid-binding proteins"/>
    <property type="match status" value="1"/>
</dbReference>
<dbReference type="GO" id="GO:0016787">
    <property type="term" value="F:hydrolase activity"/>
    <property type="evidence" value="ECO:0007669"/>
    <property type="project" value="UniProtKB-KW"/>
</dbReference>
<dbReference type="Pfam" id="PF19833">
    <property type="entry name" value="RecG_dom3_C"/>
    <property type="match status" value="1"/>
</dbReference>
<evidence type="ECO:0000259" key="17">
    <source>
        <dbReference type="PROSITE" id="PS51192"/>
    </source>
</evidence>
<keyword evidence="9" id="KW-0233">DNA recombination</keyword>
<dbReference type="PANTHER" id="PTHR47964:SF1">
    <property type="entry name" value="ATP-DEPENDENT DNA HELICASE HOMOLOG RECG, CHLOROPLASTIC"/>
    <property type="match status" value="1"/>
</dbReference>
<dbReference type="GO" id="GO:0005524">
    <property type="term" value="F:ATP binding"/>
    <property type="evidence" value="ECO:0007669"/>
    <property type="project" value="UniProtKB-KW"/>
</dbReference>
<evidence type="ECO:0000256" key="3">
    <source>
        <dbReference type="ARBA" id="ARBA00022741"/>
    </source>
</evidence>
<comment type="similarity">
    <text evidence="1">Belongs to the helicase family. RecG subfamily.</text>
</comment>
<dbReference type="Pfam" id="PF00270">
    <property type="entry name" value="DEAD"/>
    <property type="match status" value="1"/>
</dbReference>
<dbReference type="GO" id="GO:0006310">
    <property type="term" value="P:DNA recombination"/>
    <property type="evidence" value="ECO:0007669"/>
    <property type="project" value="UniProtKB-KW"/>
</dbReference>
<dbReference type="CDD" id="cd17992">
    <property type="entry name" value="DEXHc_RecG"/>
    <property type="match status" value="1"/>
</dbReference>
<dbReference type="Gene3D" id="2.40.50.140">
    <property type="entry name" value="Nucleic acid-binding proteins"/>
    <property type="match status" value="1"/>
</dbReference>
<dbReference type="AlphaFoldDB" id="A0A6J7E915"/>
<evidence type="ECO:0000256" key="7">
    <source>
        <dbReference type="ARBA" id="ARBA00022840"/>
    </source>
</evidence>
<dbReference type="InterPro" id="IPR014001">
    <property type="entry name" value="Helicase_ATP-bd"/>
</dbReference>
<keyword evidence="5" id="KW-0378">Hydrolase</keyword>
<protein>
    <recommendedName>
        <fullName evidence="2">ATP-dependent DNA helicase RecG</fullName>
        <ecNumber evidence="13">5.6.2.4</ecNumber>
    </recommendedName>
    <alternativeName>
        <fullName evidence="15">DNA branch migration protein RecG</fullName>
    </alternativeName>
    <alternativeName>
        <fullName evidence="16">Probable DNA 3'-5' helicase RecG</fullName>
    </alternativeName>
</protein>
<dbReference type="NCBIfam" id="NF008167">
    <property type="entry name" value="PRK10917.2-1"/>
    <property type="match status" value="1"/>
</dbReference>
<dbReference type="SMART" id="SM00490">
    <property type="entry name" value="HELICc"/>
    <property type="match status" value="1"/>
</dbReference>
<evidence type="ECO:0000256" key="1">
    <source>
        <dbReference type="ARBA" id="ARBA00007504"/>
    </source>
</evidence>
<dbReference type="GO" id="GO:0003677">
    <property type="term" value="F:DNA binding"/>
    <property type="evidence" value="ECO:0007669"/>
    <property type="project" value="UniProtKB-KW"/>
</dbReference>
<organism evidence="19">
    <name type="scientific">freshwater metagenome</name>
    <dbReference type="NCBI Taxonomy" id="449393"/>
    <lineage>
        <taxon>unclassified sequences</taxon>
        <taxon>metagenomes</taxon>
        <taxon>ecological metagenomes</taxon>
    </lineage>
</organism>
<dbReference type="NCBIfam" id="TIGR00643">
    <property type="entry name" value="recG"/>
    <property type="match status" value="1"/>
</dbReference>
<keyword evidence="7" id="KW-0067">ATP-binding</keyword>
<evidence type="ECO:0000256" key="9">
    <source>
        <dbReference type="ARBA" id="ARBA00023172"/>
    </source>
</evidence>
<keyword evidence="4" id="KW-0227">DNA damage</keyword>
<keyword evidence="3" id="KW-0547">Nucleotide-binding</keyword>
<dbReference type="EMBL" id="CAFBLM010000057">
    <property type="protein sequence ID" value="CAB4877324.1"/>
    <property type="molecule type" value="Genomic_DNA"/>
</dbReference>
<evidence type="ECO:0000313" key="19">
    <source>
        <dbReference type="EMBL" id="CAB4877324.1"/>
    </source>
</evidence>
<dbReference type="InterPro" id="IPR004609">
    <property type="entry name" value="ATP-dep_DNA_helicase_RecG"/>
</dbReference>
<dbReference type="GO" id="GO:0006281">
    <property type="term" value="P:DNA repair"/>
    <property type="evidence" value="ECO:0007669"/>
    <property type="project" value="UniProtKB-KW"/>
</dbReference>
<dbReference type="InterPro" id="IPR033454">
    <property type="entry name" value="RecG_wedge"/>
</dbReference>
<dbReference type="Pfam" id="PF00271">
    <property type="entry name" value="Helicase_C"/>
    <property type="match status" value="1"/>
</dbReference>
<keyword evidence="8" id="KW-0238">DNA-binding</keyword>
<dbReference type="CDD" id="cd04488">
    <property type="entry name" value="RecG_wedge_OBF"/>
    <property type="match status" value="1"/>
</dbReference>
<dbReference type="PROSITE" id="PS51192">
    <property type="entry name" value="HELICASE_ATP_BIND_1"/>
    <property type="match status" value="1"/>
</dbReference>
<keyword evidence="6" id="KW-0347">Helicase</keyword>
<dbReference type="GO" id="GO:0043138">
    <property type="term" value="F:3'-5' DNA helicase activity"/>
    <property type="evidence" value="ECO:0007669"/>
    <property type="project" value="UniProtKB-EC"/>
</dbReference>
<dbReference type="PROSITE" id="PS51194">
    <property type="entry name" value="HELICASE_CTER"/>
    <property type="match status" value="1"/>
</dbReference>
<dbReference type="InterPro" id="IPR027417">
    <property type="entry name" value="P-loop_NTPase"/>
</dbReference>
<keyword evidence="11" id="KW-0413">Isomerase</keyword>
<reference evidence="19" key="1">
    <citation type="submission" date="2020-05" db="EMBL/GenBank/DDBJ databases">
        <authorList>
            <person name="Chiriac C."/>
            <person name="Salcher M."/>
            <person name="Ghai R."/>
            <person name="Kavagutti S V."/>
        </authorList>
    </citation>
    <scope>NUCLEOTIDE SEQUENCE</scope>
</reference>
<evidence type="ECO:0000259" key="18">
    <source>
        <dbReference type="PROSITE" id="PS51194"/>
    </source>
</evidence>
<name>A0A6J7E915_9ZZZZ</name>
<keyword evidence="10" id="KW-0234">DNA repair</keyword>
<evidence type="ECO:0000256" key="11">
    <source>
        <dbReference type="ARBA" id="ARBA00023235"/>
    </source>
</evidence>
<evidence type="ECO:0000256" key="10">
    <source>
        <dbReference type="ARBA" id="ARBA00023204"/>
    </source>
</evidence>
<accession>A0A6J7E915</accession>
<feature type="domain" description="Helicase C-terminal" evidence="18">
    <location>
        <begin position="488"/>
        <end position="669"/>
    </location>
</feature>
<dbReference type="InterPro" id="IPR001650">
    <property type="entry name" value="Helicase_C-like"/>
</dbReference>
<sequence length="742" mass="80431">MSPFDQPLEKAFGAPTAKTLAKALGVTTVGELLAHYPRRYNERGELTEFTSLEIDEQVTVMARVEKVNQRRRRNTKGTILDVVVTDGTDRLALTWFNQPWHAKKLTVGRVGLFSGKVSQYRGVRQLANAEYQLMAQDGDLNDLGALDADPSADEAVSEFAGAIVPVYPAASSLPTWRIAKCVAVILDGLGQIDDPIPEAVRASQGVIGLRQALIQIHRPNSLLEVEQARARLIFDEAFVLQTILAQQRAAMDRRVALPREHVVGGLRDRLDAQLPFDLTKGQREIAEVISSELARAHPMHRLLQGEVGSGKTIVALRAMLEVIDAGGQCALLAPTEVLAQQHFRSITSLMGALADGGKLGGGENATCVVLLTGSTPTALRRDVLAQIESGQAGIVIGTHAIIQESVKFADLGLLVIDEQHRFGVEQRAALTQRSQTCPHVLVMTATPIPRTVAMTVFGDLETSTLSELPAGRSTIVTHVVPTSDKPHFLERAWQRVREEVANGHQVYVVCSRIGDDDSAMADDEILPAELTDASADTTNPTESVVALFAELAFGQLHDLRLSMLHGRMKAEEKDAVMREFSAGNVDVLVSTTVIEVGVDVPNATMMVIMDADRFGVSQLHQLRGRVGRGSAPGLCLLVTSFQVQTPPGQRLEAVASTTDGFKLSRLDLELRREGDVLGATQSGRRTSLRLLSVLRDEHVIVAARDQAVALVAADPDLQAHPALRELLEHTLSAESVEFLDKT</sequence>
<evidence type="ECO:0000256" key="5">
    <source>
        <dbReference type="ARBA" id="ARBA00022801"/>
    </source>
</evidence>
<evidence type="ECO:0000256" key="8">
    <source>
        <dbReference type="ARBA" id="ARBA00023125"/>
    </source>
</evidence>
<dbReference type="PANTHER" id="PTHR47964">
    <property type="entry name" value="ATP-DEPENDENT DNA HELICASE HOMOLOG RECG, CHLOROPLASTIC"/>
    <property type="match status" value="1"/>
</dbReference>
<gene>
    <name evidence="19" type="ORF">UFOPK3401_01156</name>
</gene>
<evidence type="ECO:0000256" key="14">
    <source>
        <dbReference type="ARBA" id="ARBA00048988"/>
    </source>
</evidence>
<comment type="catalytic activity">
    <reaction evidence="14">
        <text>ATP + H2O = ADP + phosphate + H(+)</text>
        <dbReference type="Rhea" id="RHEA:13065"/>
        <dbReference type="ChEBI" id="CHEBI:15377"/>
        <dbReference type="ChEBI" id="CHEBI:15378"/>
        <dbReference type="ChEBI" id="CHEBI:30616"/>
        <dbReference type="ChEBI" id="CHEBI:43474"/>
        <dbReference type="ChEBI" id="CHEBI:456216"/>
        <dbReference type="EC" id="5.6.2.4"/>
    </reaction>
</comment>
<comment type="catalytic activity">
    <reaction evidence="12">
        <text>Couples ATP hydrolysis with the unwinding of duplex DNA by translocating in the 3'-5' direction.</text>
        <dbReference type="EC" id="5.6.2.4"/>
    </reaction>
</comment>
<dbReference type="InterPro" id="IPR011545">
    <property type="entry name" value="DEAD/DEAH_box_helicase_dom"/>
</dbReference>
<dbReference type="EC" id="5.6.2.4" evidence="13"/>
<dbReference type="InterPro" id="IPR012340">
    <property type="entry name" value="NA-bd_OB-fold"/>
</dbReference>
<proteinExistence type="inferred from homology"/>